<dbReference type="AlphaFoldDB" id="A0A4C1YDS4"/>
<gene>
    <name evidence="2" type="ORF">EVAR_59309_1</name>
</gene>
<dbReference type="Gene3D" id="3.30.420.10">
    <property type="entry name" value="Ribonuclease H-like superfamily/Ribonuclease H"/>
    <property type="match status" value="1"/>
</dbReference>
<dbReference type="Proteomes" id="UP000299102">
    <property type="component" value="Unassembled WGS sequence"/>
</dbReference>
<accession>A0A4C1YDS4</accession>
<evidence type="ECO:0000313" key="2">
    <source>
        <dbReference type="EMBL" id="GBP72495.1"/>
    </source>
</evidence>
<evidence type="ECO:0000313" key="3">
    <source>
        <dbReference type="Proteomes" id="UP000299102"/>
    </source>
</evidence>
<feature type="compositionally biased region" description="Low complexity" evidence="1">
    <location>
        <begin position="50"/>
        <end position="61"/>
    </location>
</feature>
<dbReference type="OrthoDB" id="10017160at2759"/>
<reference evidence="2 3" key="1">
    <citation type="journal article" date="2019" name="Commun. Biol.">
        <title>The bagworm genome reveals a unique fibroin gene that provides high tensile strength.</title>
        <authorList>
            <person name="Kono N."/>
            <person name="Nakamura H."/>
            <person name="Ohtoshi R."/>
            <person name="Tomita M."/>
            <person name="Numata K."/>
            <person name="Arakawa K."/>
        </authorList>
    </citation>
    <scope>NUCLEOTIDE SEQUENCE [LARGE SCALE GENOMIC DNA]</scope>
</reference>
<dbReference type="EMBL" id="BGZK01001147">
    <property type="protein sequence ID" value="GBP72495.1"/>
    <property type="molecule type" value="Genomic_DNA"/>
</dbReference>
<feature type="region of interest" description="Disordered" evidence="1">
    <location>
        <begin position="43"/>
        <end position="72"/>
    </location>
</feature>
<sequence>MLAHPPYSPELPSCNFYLFSKIKENVREQWFTDREEAVAAYEKTVDQTPSASGQSASLSASREVRRRAPAPSPSEDKIYVRTFVFVVKRAPGSSTFALARARYVTEYREGRFCLFTSIRLQFSSARCFPGAGFVSRRYAGRTPRRAARST</sequence>
<dbReference type="InterPro" id="IPR036397">
    <property type="entry name" value="RNaseH_sf"/>
</dbReference>
<dbReference type="GO" id="GO:0003676">
    <property type="term" value="F:nucleic acid binding"/>
    <property type="evidence" value="ECO:0007669"/>
    <property type="project" value="InterPro"/>
</dbReference>
<name>A0A4C1YDS4_EUMVA</name>
<evidence type="ECO:0008006" key="4">
    <source>
        <dbReference type="Google" id="ProtNLM"/>
    </source>
</evidence>
<comment type="caution">
    <text evidence="2">The sequence shown here is derived from an EMBL/GenBank/DDBJ whole genome shotgun (WGS) entry which is preliminary data.</text>
</comment>
<protein>
    <recommendedName>
        <fullName evidence="4">Histone-lysine N-methyltransferase SETMAR</fullName>
    </recommendedName>
</protein>
<evidence type="ECO:0000256" key="1">
    <source>
        <dbReference type="SAM" id="MobiDB-lite"/>
    </source>
</evidence>
<keyword evidence="3" id="KW-1185">Reference proteome</keyword>
<organism evidence="2 3">
    <name type="scientific">Eumeta variegata</name>
    <name type="common">Bagworm moth</name>
    <name type="synonym">Eumeta japonica</name>
    <dbReference type="NCBI Taxonomy" id="151549"/>
    <lineage>
        <taxon>Eukaryota</taxon>
        <taxon>Metazoa</taxon>
        <taxon>Ecdysozoa</taxon>
        <taxon>Arthropoda</taxon>
        <taxon>Hexapoda</taxon>
        <taxon>Insecta</taxon>
        <taxon>Pterygota</taxon>
        <taxon>Neoptera</taxon>
        <taxon>Endopterygota</taxon>
        <taxon>Lepidoptera</taxon>
        <taxon>Glossata</taxon>
        <taxon>Ditrysia</taxon>
        <taxon>Tineoidea</taxon>
        <taxon>Psychidae</taxon>
        <taxon>Oiketicinae</taxon>
        <taxon>Eumeta</taxon>
    </lineage>
</organism>
<proteinExistence type="predicted"/>